<dbReference type="InterPro" id="IPR010982">
    <property type="entry name" value="Lambda_DNA-bd_dom_sf"/>
</dbReference>
<comment type="caution">
    <text evidence="1">The sequence shown here is derived from an EMBL/GenBank/DDBJ whole genome shotgun (WGS) entry which is preliminary data.</text>
</comment>
<dbReference type="EMBL" id="LANR01000001">
    <property type="protein sequence ID" value="KJV61156.1"/>
    <property type="molecule type" value="Genomic_DNA"/>
</dbReference>
<dbReference type="GO" id="GO:0003677">
    <property type="term" value="F:DNA binding"/>
    <property type="evidence" value="ECO:0007669"/>
    <property type="project" value="InterPro"/>
</dbReference>
<dbReference type="AlphaFoldDB" id="A0A0F3MZQ0"/>
<dbReference type="Gene3D" id="1.10.260.40">
    <property type="entry name" value="lambda repressor-like DNA-binding domains"/>
    <property type="match status" value="1"/>
</dbReference>
<gene>
    <name evidence="1" type="ORF">APHACPA_0157</name>
</gene>
<keyword evidence="2" id="KW-1185">Reference proteome</keyword>
<evidence type="ECO:0000313" key="1">
    <source>
        <dbReference type="EMBL" id="KJV61156.1"/>
    </source>
</evidence>
<reference evidence="1 2" key="1">
    <citation type="submission" date="2015-01" db="EMBL/GenBank/DDBJ databases">
        <title>Genome Sequencing of Rickettsiales.</title>
        <authorList>
            <person name="Daugherty S.C."/>
            <person name="Su Q."/>
            <person name="Abolude K."/>
            <person name="Beier-Sexton M."/>
            <person name="Carlyon J.A."/>
            <person name="Carter R."/>
            <person name="Day N.P."/>
            <person name="Dumler S.J."/>
            <person name="Dyachenko V."/>
            <person name="Godinez A."/>
            <person name="Kurtti T.J."/>
            <person name="Lichay M."/>
            <person name="Mullins K.E."/>
            <person name="Ott S."/>
            <person name="Pappas-Brown V."/>
            <person name="Paris D.H."/>
            <person name="Patel P."/>
            <person name="Richards A.L."/>
            <person name="Sadzewicz L."/>
            <person name="Sears K."/>
            <person name="Seidman D."/>
            <person name="Sengamalay N."/>
            <person name="Stenos J."/>
            <person name="Tallon L.J."/>
            <person name="Vincent G."/>
            <person name="Fraser C.M."/>
            <person name="Munderloh U."/>
            <person name="Dunning-Hotopp J.C."/>
        </authorList>
    </citation>
    <scope>NUCLEOTIDE SEQUENCE [LARGE SCALE GENOMIC DNA]</scope>
    <source>
        <strain evidence="1 2">Ac/Pa</strain>
    </source>
</reference>
<dbReference type="Proteomes" id="UP000033556">
    <property type="component" value="Unassembled WGS sequence"/>
</dbReference>
<sequence>MSVATLRNWEQGRRLPTGAAKLLLKIIEKEPNVVKRVLRG</sequence>
<dbReference type="PATRIC" id="fig|1359164.3.peg.156"/>
<protein>
    <recommendedName>
        <fullName evidence="3">Helix-turn-helix family protein</fullName>
    </recommendedName>
</protein>
<organism evidence="1 2">
    <name type="scientific">Rickettsia amblyommatis str. Ac/Pa</name>
    <dbReference type="NCBI Taxonomy" id="1359164"/>
    <lineage>
        <taxon>Bacteria</taxon>
        <taxon>Pseudomonadati</taxon>
        <taxon>Pseudomonadota</taxon>
        <taxon>Alphaproteobacteria</taxon>
        <taxon>Rickettsiales</taxon>
        <taxon>Rickettsiaceae</taxon>
        <taxon>Rickettsieae</taxon>
        <taxon>Rickettsia</taxon>
        <taxon>spotted fever group</taxon>
    </lineage>
</organism>
<name>A0A0F3MZQ0_RICAM</name>
<evidence type="ECO:0008006" key="3">
    <source>
        <dbReference type="Google" id="ProtNLM"/>
    </source>
</evidence>
<accession>A0A0F3MZQ0</accession>
<evidence type="ECO:0000313" key="2">
    <source>
        <dbReference type="Proteomes" id="UP000033556"/>
    </source>
</evidence>
<proteinExistence type="predicted"/>
<dbReference type="RefSeq" id="WP_264357832.1">
    <property type="nucleotide sequence ID" value="NZ_LANR01000001.1"/>
</dbReference>